<evidence type="ECO:0000256" key="4">
    <source>
        <dbReference type="SAM" id="Phobius"/>
    </source>
</evidence>
<keyword evidence="4" id="KW-0812">Transmembrane</keyword>
<organism evidence="6 7">
    <name type="scientific">Ataeniobius toweri</name>
    <dbReference type="NCBI Taxonomy" id="208326"/>
    <lineage>
        <taxon>Eukaryota</taxon>
        <taxon>Metazoa</taxon>
        <taxon>Chordata</taxon>
        <taxon>Craniata</taxon>
        <taxon>Vertebrata</taxon>
        <taxon>Euteleostomi</taxon>
        <taxon>Actinopterygii</taxon>
        <taxon>Neopterygii</taxon>
        <taxon>Teleostei</taxon>
        <taxon>Neoteleostei</taxon>
        <taxon>Acanthomorphata</taxon>
        <taxon>Ovalentaria</taxon>
        <taxon>Atherinomorphae</taxon>
        <taxon>Cyprinodontiformes</taxon>
        <taxon>Goodeidae</taxon>
        <taxon>Ataeniobius</taxon>
    </lineage>
</organism>
<gene>
    <name evidence="6" type="primary">ATP11A_1</name>
    <name evidence="6" type="ORF">ATANTOWER_003884</name>
</gene>
<accession>A0ABU7ASJ4</accession>
<keyword evidence="4" id="KW-0472">Membrane</keyword>
<dbReference type="Proteomes" id="UP001345963">
    <property type="component" value="Unassembled WGS sequence"/>
</dbReference>
<feature type="transmembrane region" description="Helical" evidence="4">
    <location>
        <begin position="58"/>
        <end position="81"/>
    </location>
</feature>
<evidence type="ECO:0000256" key="3">
    <source>
        <dbReference type="ARBA" id="ARBA00022842"/>
    </source>
</evidence>
<reference evidence="6 7" key="1">
    <citation type="submission" date="2021-07" db="EMBL/GenBank/DDBJ databases">
        <authorList>
            <person name="Palmer J.M."/>
        </authorList>
    </citation>
    <scope>NUCLEOTIDE SEQUENCE [LARGE SCALE GENOMIC DNA]</scope>
    <source>
        <strain evidence="6 7">AT_MEX2019</strain>
        <tissue evidence="6">Muscle</tissue>
    </source>
</reference>
<evidence type="ECO:0000256" key="2">
    <source>
        <dbReference type="ARBA" id="ARBA00022723"/>
    </source>
</evidence>
<feature type="domain" description="P-type ATPase C-terminal" evidence="5">
    <location>
        <begin position="18"/>
        <end position="127"/>
    </location>
</feature>
<keyword evidence="2" id="KW-0479">Metal-binding</keyword>
<dbReference type="PANTHER" id="PTHR24092">
    <property type="entry name" value="PROBABLE PHOSPHOLIPID-TRANSPORTING ATPASE"/>
    <property type="match status" value="1"/>
</dbReference>
<dbReference type="Pfam" id="PF16212">
    <property type="entry name" value="PhoLip_ATPase_C"/>
    <property type="match status" value="1"/>
</dbReference>
<evidence type="ECO:0000259" key="5">
    <source>
        <dbReference type="Pfam" id="PF16212"/>
    </source>
</evidence>
<sequence>MNSDFRIATITAAATVAFYLQMFGNWTFGTLVFTVLVFTVTFKLALDTHYWTWINHFVIWGSLVFFVVFSLLWGGIIWPFLNYQRMYYVFMQILSSGPAWLSIILLITASLLPDVVKKVFWRALWPTTTERIQRVRDMTRFERAQASHISDSLLDGIALTEA</sequence>
<evidence type="ECO:0000256" key="1">
    <source>
        <dbReference type="ARBA" id="ARBA00004141"/>
    </source>
</evidence>
<dbReference type="PANTHER" id="PTHR24092:SF33">
    <property type="entry name" value="PHOSPHOLIPID-TRANSPORTING ATPASE IH"/>
    <property type="match status" value="1"/>
</dbReference>
<comment type="caution">
    <text evidence="6">The sequence shown here is derived from an EMBL/GenBank/DDBJ whole genome shotgun (WGS) entry which is preliminary data.</text>
</comment>
<keyword evidence="3" id="KW-0460">Magnesium</keyword>
<protein>
    <submittedName>
        <fullName evidence="6">Phospholipid-transporting ATPase IH</fullName>
    </submittedName>
</protein>
<evidence type="ECO:0000313" key="7">
    <source>
        <dbReference type="Proteomes" id="UP001345963"/>
    </source>
</evidence>
<evidence type="ECO:0000313" key="6">
    <source>
        <dbReference type="EMBL" id="MED6241222.1"/>
    </source>
</evidence>
<keyword evidence="4" id="KW-1133">Transmembrane helix</keyword>
<dbReference type="InterPro" id="IPR032630">
    <property type="entry name" value="P_typ_ATPase_c"/>
</dbReference>
<comment type="subcellular location">
    <subcellularLocation>
        <location evidence="1">Membrane</location>
        <topology evidence="1">Multi-pass membrane protein</topology>
    </subcellularLocation>
</comment>
<feature type="transmembrane region" description="Helical" evidence="4">
    <location>
        <begin position="87"/>
        <end position="112"/>
    </location>
</feature>
<dbReference type="EMBL" id="JAHUTI010029645">
    <property type="protein sequence ID" value="MED6241222.1"/>
    <property type="molecule type" value="Genomic_DNA"/>
</dbReference>
<keyword evidence="7" id="KW-1185">Reference proteome</keyword>
<feature type="transmembrane region" description="Helical" evidence="4">
    <location>
        <begin position="26"/>
        <end position="46"/>
    </location>
</feature>
<name>A0ABU7ASJ4_9TELE</name>
<proteinExistence type="predicted"/>